<dbReference type="AlphaFoldDB" id="A0A951UMF2"/>
<dbReference type="GO" id="GO:0016020">
    <property type="term" value="C:membrane"/>
    <property type="evidence" value="ECO:0007669"/>
    <property type="project" value="UniProtKB-SubCell"/>
</dbReference>
<dbReference type="InterPro" id="IPR026036">
    <property type="entry name" value="PucC"/>
</dbReference>
<feature type="transmembrane region" description="Helical" evidence="6">
    <location>
        <begin position="373"/>
        <end position="394"/>
    </location>
</feature>
<feature type="transmembrane region" description="Helical" evidence="6">
    <location>
        <begin position="174"/>
        <end position="195"/>
    </location>
</feature>
<feature type="transmembrane region" description="Helical" evidence="6">
    <location>
        <begin position="347"/>
        <end position="367"/>
    </location>
</feature>
<dbReference type="PIRSF" id="PIRSF016565">
    <property type="entry name" value="PucC"/>
    <property type="match status" value="1"/>
</dbReference>
<dbReference type="SUPFAM" id="SSF103473">
    <property type="entry name" value="MFS general substrate transporter"/>
    <property type="match status" value="1"/>
</dbReference>
<feature type="transmembrane region" description="Helical" evidence="6">
    <location>
        <begin position="58"/>
        <end position="76"/>
    </location>
</feature>
<dbReference type="PANTHER" id="PTHR23538:SF1">
    <property type="entry name" value="44.5 KD BACTERIOCHLOROPHYLL SYNTHASE SUBUNIT"/>
    <property type="match status" value="1"/>
</dbReference>
<name>A0A951UMF2_9CYAN</name>
<feature type="transmembrane region" description="Helical" evidence="6">
    <location>
        <begin position="318"/>
        <end position="335"/>
    </location>
</feature>
<evidence type="ECO:0000256" key="4">
    <source>
        <dbReference type="ARBA" id="ARBA00022989"/>
    </source>
</evidence>
<dbReference type="Proteomes" id="UP000757435">
    <property type="component" value="Unassembled WGS sequence"/>
</dbReference>
<reference evidence="7" key="2">
    <citation type="journal article" date="2022" name="Microbiol. Resour. Announc.">
        <title>Metagenome Sequencing to Explore Phylogenomics of Terrestrial Cyanobacteria.</title>
        <authorList>
            <person name="Ward R.D."/>
            <person name="Stajich J.E."/>
            <person name="Johansen J.R."/>
            <person name="Huntemann M."/>
            <person name="Clum A."/>
            <person name="Foster B."/>
            <person name="Foster B."/>
            <person name="Roux S."/>
            <person name="Palaniappan K."/>
            <person name="Varghese N."/>
            <person name="Mukherjee S."/>
            <person name="Reddy T.B.K."/>
            <person name="Daum C."/>
            <person name="Copeland A."/>
            <person name="Chen I.A."/>
            <person name="Ivanova N.N."/>
            <person name="Kyrpides N.C."/>
            <person name="Shapiro N."/>
            <person name="Eloe-Fadrosh E.A."/>
            <person name="Pietrasiak N."/>
        </authorList>
    </citation>
    <scope>NUCLEOTIDE SEQUENCE</scope>
    <source>
        <strain evidence="7">UHER 2000/2452</strain>
    </source>
</reference>
<comment type="similarity">
    <text evidence="2">Belongs to the PucC family.</text>
</comment>
<evidence type="ECO:0000256" key="5">
    <source>
        <dbReference type="ARBA" id="ARBA00023136"/>
    </source>
</evidence>
<organism evidence="7 8">
    <name type="scientific">Drouetiella hepatica Uher 2000/2452</name>
    <dbReference type="NCBI Taxonomy" id="904376"/>
    <lineage>
        <taxon>Bacteria</taxon>
        <taxon>Bacillati</taxon>
        <taxon>Cyanobacteriota</taxon>
        <taxon>Cyanophyceae</taxon>
        <taxon>Oculatellales</taxon>
        <taxon>Oculatellaceae</taxon>
        <taxon>Drouetiella</taxon>
    </lineage>
</organism>
<evidence type="ECO:0000256" key="6">
    <source>
        <dbReference type="SAM" id="Phobius"/>
    </source>
</evidence>
<evidence type="ECO:0000256" key="2">
    <source>
        <dbReference type="ARBA" id="ARBA00008412"/>
    </source>
</evidence>
<feature type="transmembrane region" description="Helical" evidence="6">
    <location>
        <begin position="137"/>
        <end position="162"/>
    </location>
</feature>
<dbReference type="CDD" id="cd06176">
    <property type="entry name" value="MFS_BCD_PucC-like"/>
    <property type="match status" value="1"/>
</dbReference>
<dbReference type="InterPro" id="IPR004896">
    <property type="entry name" value="PucC-rel"/>
</dbReference>
<feature type="transmembrane region" description="Helical" evidence="6">
    <location>
        <begin position="279"/>
        <end position="298"/>
    </location>
</feature>
<feature type="transmembrane region" description="Helical" evidence="6">
    <location>
        <begin position="97"/>
        <end position="117"/>
    </location>
</feature>
<dbReference type="Gene3D" id="1.20.1250.20">
    <property type="entry name" value="MFS general substrate transporter like domains"/>
    <property type="match status" value="1"/>
</dbReference>
<comment type="subcellular location">
    <subcellularLocation>
        <location evidence="1">Membrane</location>
        <topology evidence="1">Multi-pass membrane protein</topology>
    </subcellularLocation>
</comment>
<sequence>MAIYNSSDFYAPQSEAEALPRITLFTMFRLGLFQVGLGMMSVLIFGVLNRVLIRELGVPGTIGGLILALTLFVAPARVWFGQMSDTKTLWGYHRTGYVWIGAVCLAILAAVSVQVMWQLGSSLQAVGWTTPTYLWTGLLAIVFALYGLAVSACSTPFTTLLVDVSDEDNRSKLVGMDWSMLIGGTIVGAITIGVLLKKLTLNAPIAELQSSINRLFAIVPLVVIGLAFLATWGIEKKYSRYAARLAALNASAASSDLEPSRIGLGRAWKILTASRQTRLFFTFLCLMTIGLFMQDPVLENYGGDVFSMEIGETASLNAFWGTGTLIGLLLSGFLLTPRIGKRNTAKLGCLLVVGSLVGVVGLGFTHSQALLKLGLLIFGLASGIVTTGALSLMLDLTAAATAGTFIGAWGLAQAFAKGVATVSGGILIDLGKRLFSDLVLSYGLVFLAQGMAMLAAVWCLRQVDVQEFRTSARQAIASVLKAEAD</sequence>
<dbReference type="EMBL" id="JAHHHD010000006">
    <property type="protein sequence ID" value="MBW4658624.1"/>
    <property type="molecule type" value="Genomic_DNA"/>
</dbReference>
<accession>A0A951UMF2</accession>
<feature type="transmembrane region" description="Helical" evidence="6">
    <location>
        <begin position="406"/>
        <end position="428"/>
    </location>
</feature>
<feature type="transmembrane region" description="Helical" evidence="6">
    <location>
        <begin position="30"/>
        <end position="52"/>
    </location>
</feature>
<keyword evidence="5 6" id="KW-0472">Membrane</keyword>
<proteinExistence type="inferred from homology"/>
<protein>
    <submittedName>
        <fullName evidence="7">BCD family MFS transporter</fullName>
    </submittedName>
</protein>
<dbReference type="Pfam" id="PF03209">
    <property type="entry name" value="PUCC"/>
    <property type="match status" value="1"/>
</dbReference>
<evidence type="ECO:0000313" key="7">
    <source>
        <dbReference type="EMBL" id="MBW4658624.1"/>
    </source>
</evidence>
<evidence type="ECO:0000256" key="1">
    <source>
        <dbReference type="ARBA" id="ARBA00004141"/>
    </source>
</evidence>
<feature type="transmembrane region" description="Helical" evidence="6">
    <location>
        <begin position="440"/>
        <end position="460"/>
    </location>
</feature>
<dbReference type="InterPro" id="IPR036259">
    <property type="entry name" value="MFS_trans_sf"/>
</dbReference>
<gene>
    <name evidence="7" type="ORF">KME15_08115</name>
</gene>
<evidence type="ECO:0000313" key="8">
    <source>
        <dbReference type="Proteomes" id="UP000757435"/>
    </source>
</evidence>
<dbReference type="PANTHER" id="PTHR23538">
    <property type="entry name" value="44.5 KD BACTERIOCHLOROPHYLL SYNTHASE SUBUNIT"/>
    <property type="match status" value="1"/>
</dbReference>
<keyword evidence="4 6" id="KW-1133">Transmembrane helix</keyword>
<comment type="caution">
    <text evidence="7">The sequence shown here is derived from an EMBL/GenBank/DDBJ whole genome shotgun (WGS) entry which is preliminary data.</text>
</comment>
<feature type="transmembrane region" description="Helical" evidence="6">
    <location>
        <begin position="215"/>
        <end position="234"/>
    </location>
</feature>
<keyword evidence="3 6" id="KW-0812">Transmembrane</keyword>
<reference evidence="7" key="1">
    <citation type="submission" date="2021-05" db="EMBL/GenBank/DDBJ databases">
        <authorList>
            <person name="Pietrasiak N."/>
            <person name="Ward R."/>
            <person name="Stajich J.E."/>
            <person name="Kurbessoian T."/>
        </authorList>
    </citation>
    <scope>NUCLEOTIDE SEQUENCE</scope>
    <source>
        <strain evidence="7">UHER 2000/2452</strain>
    </source>
</reference>
<evidence type="ECO:0000256" key="3">
    <source>
        <dbReference type="ARBA" id="ARBA00022692"/>
    </source>
</evidence>